<proteinExistence type="predicted"/>
<feature type="domain" description="Carrier" evidence="1">
    <location>
        <begin position="1"/>
        <end position="73"/>
    </location>
</feature>
<evidence type="ECO:0000313" key="3">
    <source>
        <dbReference type="Proteomes" id="UP001302349"/>
    </source>
</evidence>
<dbReference type="EMBL" id="CP136051">
    <property type="protein sequence ID" value="WOK05359.1"/>
    <property type="molecule type" value="Genomic_DNA"/>
</dbReference>
<gene>
    <name evidence="2" type="ORF">RT717_19960</name>
</gene>
<sequence length="74" mass="8805">MENFIEKFKEILEIDDREVKPSDSFKKFEEWDSLSRLSLIAMLDEEYGVQIEEDEFSEINTVQELIDAVKEKSK</sequence>
<protein>
    <submittedName>
        <fullName evidence="2">Acyl carrier protein</fullName>
    </submittedName>
</protein>
<name>A0ABZ0IK15_9BACT</name>
<evidence type="ECO:0000259" key="1">
    <source>
        <dbReference type="PROSITE" id="PS50075"/>
    </source>
</evidence>
<evidence type="ECO:0000313" key="2">
    <source>
        <dbReference type="EMBL" id="WOK05359.1"/>
    </source>
</evidence>
<dbReference type="RefSeq" id="WP_317488118.1">
    <property type="nucleotide sequence ID" value="NZ_CP136051.1"/>
</dbReference>
<accession>A0ABZ0IK15</accession>
<dbReference type="Proteomes" id="UP001302349">
    <property type="component" value="Chromosome"/>
</dbReference>
<dbReference type="SUPFAM" id="SSF47336">
    <property type="entry name" value="ACP-like"/>
    <property type="match status" value="1"/>
</dbReference>
<dbReference type="InterPro" id="IPR009081">
    <property type="entry name" value="PP-bd_ACP"/>
</dbReference>
<keyword evidence="3" id="KW-1185">Reference proteome</keyword>
<organism evidence="2 3">
    <name type="scientific">Imperialibacter roseus</name>
    <dbReference type="NCBI Taxonomy" id="1324217"/>
    <lineage>
        <taxon>Bacteria</taxon>
        <taxon>Pseudomonadati</taxon>
        <taxon>Bacteroidota</taxon>
        <taxon>Cytophagia</taxon>
        <taxon>Cytophagales</taxon>
        <taxon>Flammeovirgaceae</taxon>
        <taxon>Imperialibacter</taxon>
    </lineage>
</organism>
<dbReference type="Pfam" id="PF00550">
    <property type="entry name" value="PP-binding"/>
    <property type="match status" value="1"/>
</dbReference>
<reference evidence="2 3" key="1">
    <citation type="journal article" date="2023" name="Microbiol. Resour. Announc.">
        <title>Complete Genome Sequence of Imperialibacter roseus strain P4T.</title>
        <authorList>
            <person name="Tizabi D.R."/>
            <person name="Bachvaroff T."/>
            <person name="Hill R.T."/>
        </authorList>
    </citation>
    <scope>NUCLEOTIDE SEQUENCE [LARGE SCALE GENOMIC DNA]</scope>
    <source>
        <strain evidence="2 3">P4T</strain>
    </source>
</reference>
<dbReference type="InterPro" id="IPR036736">
    <property type="entry name" value="ACP-like_sf"/>
</dbReference>
<dbReference type="Gene3D" id="1.10.1200.10">
    <property type="entry name" value="ACP-like"/>
    <property type="match status" value="1"/>
</dbReference>
<dbReference type="PROSITE" id="PS50075">
    <property type="entry name" value="CARRIER"/>
    <property type="match status" value="1"/>
</dbReference>